<organism evidence="13 14">
    <name type="scientific">Pedobacter quisquiliarum</name>
    <dbReference type="NCBI Taxonomy" id="1834438"/>
    <lineage>
        <taxon>Bacteria</taxon>
        <taxon>Pseudomonadati</taxon>
        <taxon>Bacteroidota</taxon>
        <taxon>Sphingobacteriia</taxon>
        <taxon>Sphingobacteriales</taxon>
        <taxon>Sphingobacteriaceae</taxon>
        <taxon>Pedobacter</taxon>
    </lineage>
</organism>
<evidence type="ECO:0000256" key="5">
    <source>
        <dbReference type="ARBA" id="ARBA00023002"/>
    </source>
</evidence>
<evidence type="ECO:0000256" key="3">
    <source>
        <dbReference type="ARBA" id="ARBA00022723"/>
    </source>
</evidence>
<dbReference type="NCBIfam" id="TIGR00357">
    <property type="entry name" value="peptide-methionine (R)-S-oxide reductase MsrB"/>
    <property type="match status" value="1"/>
</dbReference>
<gene>
    <name evidence="13" type="primary">selR</name>
    <name evidence="11" type="synonym">msrA</name>
    <name evidence="13" type="ORF">GCM10011387_10590</name>
</gene>
<dbReference type="GO" id="GO:0033743">
    <property type="term" value="F:peptide-methionine (R)-S-oxide reductase activity"/>
    <property type="evidence" value="ECO:0007669"/>
    <property type="project" value="UniProtKB-EC"/>
</dbReference>
<dbReference type="PANTHER" id="PTHR43774:SF1">
    <property type="entry name" value="PEPTIDE METHIONINE SULFOXIDE REDUCTASE MSRA 2"/>
    <property type="match status" value="1"/>
</dbReference>
<dbReference type="AlphaFoldDB" id="A0A916U4C0"/>
<comment type="caution">
    <text evidence="13">The sequence shown here is derived from an EMBL/GenBank/DDBJ whole genome shotgun (WGS) entry which is preliminary data.</text>
</comment>
<keyword evidence="4" id="KW-0862">Zinc</keyword>
<reference evidence="13" key="2">
    <citation type="submission" date="2020-09" db="EMBL/GenBank/DDBJ databases">
        <authorList>
            <person name="Sun Q."/>
            <person name="Zhou Y."/>
        </authorList>
    </citation>
    <scope>NUCLEOTIDE SEQUENCE</scope>
    <source>
        <strain evidence="13">CGMCC 1.15343</strain>
    </source>
</reference>
<dbReference type="Gene3D" id="3.30.1060.10">
    <property type="entry name" value="Peptide methionine sulphoxide reductase MsrA"/>
    <property type="match status" value="1"/>
</dbReference>
<feature type="domain" description="MsrB" evidence="12">
    <location>
        <begin position="26"/>
        <end position="148"/>
    </location>
</feature>
<dbReference type="PANTHER" id="PTHR43774">
    <property type="entry name" value="PEPTIDE METHIONINE SULFOXIDE REDUCTASE"/>
    <property type="match status" value="1"/>
</dbReference>
<comment type="catalytic activity">
    <reaction evidence="8 11">
        <text>L-methionyl-[protein] + [thioredoxin]-disulfide + H2O = L-methionyl-(S)-S-oxide-[protein] + [thioredoxin]-dithiol</text>
        <dbReference type="Rhea" id="RHEA:14217"/>
        <dbReference type="Rhea" id="RHEA-COMP:10698"/>
        <dbReference type="Rhea" id="RHEA-COMP:10700"/>
        <dbReference type="Rhea" id="RHEA-COMP:12313"/>
        <dbReference type="Rhea" id="RHEA-COMP:12315"/>
        <dbReference type="ChEBI" id="CHEBI:15377"/>
        <dbReference type="ChEBI" id="CHEBI:16044"/>
        <dbReference type="ChEBI" id="CHEBI:29950"/>
        <dbReference type="ChEBI" id="CHEBI:44120"/>
        <dbReference type="ChEBI" id="CHEBI:50058"/>
        <dbReference type="EC" id="1.8.4.11"/>
    </reaction>
</comment>
<dbReference type="SUPFAM" id="SSF55068">
    <property type="entry name" value="Peptide methionine sulfoxide reductase"/>
    <property type="match status" value="1"/>
</dbReference>
<dbReference type="NCBIfam" id="TIGR00401">
    <property type="entry name" value="msrA"/>
    <property type="match status" value="1"/>
</dbReference>
<dbReference type="PROSITE" id="PS51790">
    <property type="entry name" value="MSRB"/>
    <property type="match status" value="1"/>
</dbReference>
<name>A0A916U4C0_9SPHI</name>
<keyword evidence="6" id="KW-0511">Multifunctional enzyme</keyword>
<comment type="cofactor">
    <cofactor evidence="1">
        <name>Zn(2+)</name>
        <dbReference type="ChEBI" id="CHEBI:29105"/>
    </cofactor>
</comment>
<evidence type="ECO:0000256" key="9">
    <source>
        <dbReference type="ARBA" id="ARBA00048488"/>
    </source>
</evidence>
<evidence type="ECO:0000256" key="6">
    <source>
        <dbReference type="ARBA" id="ARBA00023268"/>
    </source>
</evidence>
<comment type="catalytic activity">
    <reaction evidence="9">
        <text>L-methionyl-[protein] + [thioredoxin]-disulfide + H2O = L-methionyl-(R)-S-oxide-[protein] + [thioredoxin]-dithiol</text>
        <dbReference type="Rhea" id="RHEA:24164"/>
        <dbReference type="Rhea" id="RHEA-COMP:10698"/>
        <dbReference type="Rhea" id="RHEA-COMP:10700"/>
        <dbReference type="Rhea" id="RHEA-COMP:12313"/>
        <dbReference type="Rhea" id="RHEA-COMP:12314"/>
        <dbReference type="ChEBI" id="CHEBI:15377"/>
        <dbReference type="ChEBI" id="CHEBI:16044"/>
        <dbReference type="ChEBI" id="CHEBI:29950"/>
        <dbReference type="ChEBI" id="CHEBI:45764"/>
        <dbReference type="ChEBI" id="CHEBI:50058"/>
        <dbReference type="EC" id="1.8.4.12"/>
    </reaction>
</comment>
<dbReference type="InterPro" id="IPR002569">
    <property type="entry name" value="Met_Sox_Rdtase_MsrA_dom"/>
</dbReference>
<evidence type="ECO:0000313" key="13">
    <source>
        <dbReference type="EMBL" id="GGC58828.1"/>
    </source>
</evidence>
<dbReference type="GO" id="GO:0008113">
    <property type="term" value="F:peptide-methionine (S)-S-oxide reductase activity"/>
    <property type="evidence" value="ECO:0007669"/>
    <property type="project" value="UniProtKB-UniRule"/>
</dbReference>
<evidence type="ECO:0000256" key="11">
    <source>
        <dbReference type="HAMAP-Rule" id="MF_01401"/>
    </source>
</evidence>
<evidence type="ECO:0000313" key="14">
    <source>
        <dbReference type="Proteomes" id="UP000651668"/>
    </source>
</evidence>
<evidence type="ECO:0000256" key="7">
    <source>
        <dbReference type="ARBA" id="ARBA00024679"/>
    </source>
</evidence>
<accession>A0A916U4C0</accession>
<sequence>MLKYIDVLKFVNHGNPVARQRVVKTPEEWRAVLSPEVYEVTRLKGTERAYSAAMCSSFEPGLYACACCGTLLFDGREKFDSGTGWPSFTQPIEPGAIAYENDRSYGMRRIEALCSTCDAHLGHVFPDGPPPSGLRYCMNALSLNKIETPFEKAVLGGGCFWCTEAIFKELKGVETVESGFSGGAIANPTYREVCSGRTGHAEVVQVTFNPAEITYEDLLRIHLSTHNPTTPNQQGADVGTQYRSIILVSNNDQRRSAEKVLAEMQAIFDRPIVTEIKQLEAFYLAESEHQDFYLKHPEEGYCQAVIDPKLAKFRMLFATSRK</sequence>
<comment type="similarity">
    <text evidence="2">Belongs to the MsrB Met sulfoxide reductase family.</text>
</comment>
<dbReference type="InterPro" id="IPR011057">
    <property type="entry name" value="Mss4-like_sf"/>
</dbReference>
<dbReference type="InterPro" id="IPR002579">
    <property type="entry name" value="Met_Sox_Rdtase_MsrB_dom"/>
</dbReference>
<dbReference type="EMBL" id="BMIL01000003">
    <property type="protein sequence ID" value="GGC58828.1"/>
    <property type="molecule type" value="Genomic_DNA"/>
</dbReference>
<dbReference type="Pfam" id="PF01625">
    <property type="entry name" value="PMSR"/>
    <property type="match status" value="1"/>
</dbReference>
<dbReference type="RefSeq" id="WP_188625813.1">
    <property type="nucleotide sequence ID" value="NZ_BMIL01000003.1"/>
</dbReference>
<dbReference type="GO" id="GO:0006979">
    <property type="term" value="P:response to oxidative stress"/>
    <property type="evidence" value="ECO:0007669"/>
    <property type="project" value="UniProtKB-ARBA"/>
</dbReference>
<comment type="catalytic activity">
    <reaction evidence="10 11">
        <text>[thioredoxin]-disulfide + L-methionine + H2O = L-methionine (S)-S-oxide + [thioredoxin]-dithiol</text>
        <dbReference type="Rhea" id="RHEA:19993"/>
        <dbReference type="Rhea" id="RHEA-COMP:10698"/>
        <dbReference type="Rhea" id="RHEA-COMP:10700"/>
        <dbReference type="ChEBI" id="CHEBI:15377"/>
        <dbReference type="ChEBI" id="CHEBI:29950"/>
        <dbReference type="ChEBI" id="CHEBI:50058"/>
        <dbReference type="ChEBI" id="CHEBI:57844"/>
        <dbReference type="ChEBI" id="CHEBI:58772"/>
        <dbReference type="EC" id="1.8.4.11"/>
    </reaction>
</comment>
<dbReference type="Proteomes" id="UP000651668">
    <property type="component" value="Unassembled WGS sequence"/>
</dbReference>
<protein>
    <recommendedName>
        <fullName evidence="11">Peptide methionine sulfoxide reductase MsrA</fullName>
        <shortName evidence="11">Protein-methionine-S-oxide reductase</shortName>
        <ecNumber evidence="11">1.8.4.11</ecNumber>
    </recommendedName>
    <alternativeName>
        <fullName evidence="11">Peptide-methionine (S)-S-oxide reductase</fullName>
        <shortName evidence="11">Peptide Met(O) reductase</shortName>
    </alternativeName>
</protein>
<comment type="function">
    <text evidence="7 11">Has an important function as a repair enzyme for proteins that have been inactivated by oxidation. Catalyzes the reversible oxidation-reduction of methionine sulfoxide in proteins to methionine.</text>
</comment>
<dbReference type="GO" id="GO:0046872">
    <property type="term" value="F:metal ion binding"/>
    <property type="evidence" value="ECO:0007669"/>
    <property type="project" value="UniProtKB-KW"/>
</dbReference>
<dbReference type="Pfam" id="PF01641">
    <property type="entry name" value="SelR"/>
    <property type="match status" value="1"/>
</dbReference>
<dbReference type="HAMAP" id="MF_01401">
    <property type="entry name" value="MsrA"/>
    <property type="match status" value="1"/>
</dbReference>
<keyword evidence="14" id="KW-1185">Reference proteome</keyword>
<dbReference type="SUPFAM" id="SSF51316">
    <property type="entry name" value="Mss4-like"/>
    <property type="match status" value="1"/>
</dbReference>
<dbReference type="EC" id="1.8.4.11" evidence="11"/>
<keyword evidence="3" id="KW-0479">Metal-binding</keyword>
<dbReference type="Gene3D" id="2.170.150.20">
    <property type="entry name" value="Peptide methionine sulfoxide reductase"/>
    <property type="match status" value="1"/>
</dbReference>
<proteinExistence type="inferred from homology"/>
<evidence type="ECO:0000256" key="10">
    <source>
        <dbReference type="ARBA" id="ARBA00048782"/>
    </source>
</evidence>
<feature type="active site" evidence="11">
    <location>
        <position position="159"/>
    </location>
</feature>
<evidence type="ECO:0000256" key="8">
    <source>
        <dbReference type="ARBA" id="ARBA00047806"/>
    </source>
</evidence>
<evidence type="ECO:0000259" key="12">
    <source>
        <dbReference type="PROSITE" id="PS51790"/>
    </source>
</evidence>
<comment type="similarity">
    <text evidence="11">Belongs to the MsrA Met sulfoxide reductase family.</text>
</comment>
<keyword evidence="5 11" id="KW-0560">Oxidoreductase</keyword>
<reference evidence="13" key="1">
    <citation type="journal article" date="2014" name="Int. J. Syst. Evol. Microbiol.">
        <title>Complete genome sequence of Corynebacterium casei LMG S-19264T (=DSM 44701T), isolated from a smear-ripened cheese.</title>
        <authorList>
            <consortium name="US DOE Joint Genome Institute (JGI-PGF)"/>
            <person name="Walter F."/>
            <person name="Albersmeier A."/>
            <person name="Kalinowski J."/>
            <person name="Ruckert C."/>
        </authorList>
    </citation>
    <scope>NUCLEOTIDE SEQUENCE</scope>
    <source>
        <strain evidence="13">CGMCC 1.15343</strain>
    </source>
</reference>
<evidence type="ECO:0000256" key="1">
    <source>
        <dbReference type="ARBA" id="ARBA00001947"/>
    </source>
</evidence>
<dbReference type="FunFam" id="2.170.150.20:FF:000001">
    <property type="entry name" value="Peptide methionine sulfoxide reductase MsrB"/>
    <property type="match status" value="1"/>
</dbReference>
<evidence type="ECO:0000256" key="2">
    <source>
        <dbReference type="ARBA" id="ARBA00007174"/>
    </source>
</evidence>
<dbReference type="InterPro" id="IPR036509">
    <property type="entry name" value="Met_Sox_Rdtase_MsrA_sf"/>
</dbReference>
<evidence type="ECO:0000256" key="4">
    <source>
        <dbReference type="ARBA" id="ARBA00022833"/>
    </source>
</evidence>